<evidence type="ECO:0000256" key="1">
    <source>
        <dbReference type="SAM" id="Phobius"/>
    </source>
</evidence>
<dbReference type="EMBL" id="CP065856">
    <property type="protein sequence ID" value="QPV64504.1"/>
    <property type="molecule type" value="Genomic_DNA"/>
</dbReference>
<dbReference type="KEGG" id="hlt:I7X12_07800"/>
<dbReference type="RefSeq" id="WP_198063273.1">
    <property type="nucleotide sequence ID" value="NZ_CP065856.1"/>
</dbReference>
<keyword evidence="3" id="KW-1185">Reference proteome</keyword>
<keyword evidence="1" id="KW-0472">Membrane</keyword>
<protein>
    <submittedName>
        <fullName evidence="2">Uncharacterized protein</fullName>
    </submittedName>
</protein>
<name>A0A7T3G183_9EURY</name>
<dbReference type="AlphaFoldDB" id="A0A7T3G183"/>
<accession>A0A7T3G183</accession>
<keyword evidence="1" id="KW-0812">Transmembrane</keyword>
<proteinExistence type="predicted"/>
<feature type="transmembrane region" description="Helical" evidence="1">
    <location>
        <begin position="37"/>
        <end position="56"/>
    </location>
</feature>
<dbReference type="GeneID" id="60588387"/>
<organism evidence="2 3">
    <name type="scientific">Halosimplex litoreum</name>
    <dbReference type="NCBI Taxonomy" id="1198301"/>
    <lineage>
        <taxon>Archaea</taxon>
        <taxon>Methanobacteriati</taxon>
        <taxon>Methanobacteriota</taxon>
        <taxon>Stenosarchaea group</taxon>
        <taxon>Halobacteria</taxon>
        <taxon>Halobacteriales</taxon>
        <taxon>Haloarculaceae</taxon>
        <taxon>Halosimplex</taxon>
    </lineage>
</organism>
<evidence type="ECO:0000313" key="3">
    <source>
        <dbReference type="Proteomes" id="UP000595001"/>
    </source>
</evidence>
<gene>
    <name evidence="2" type="ORF">I7X12_07800</name>
</gene>
<evidence type="ECO:0000313" key="2">
    <source>
        <dbReference type="EMBL" id="QPV64504.1"/>
    </source>
</evidence>
<keyword evidence="1" id="KW-1133">Transmembrane helix</keyword>
<dbReference type="Proteomes" id="UP000595001">
    <property type="component" value="Chromosome"/>
</dbReference>
<sequence length="65" mass="7484">MSLLTEFTENRYDIVDFGLLYTAISVLSLLAENYLSGYSVGEWWLIFGVVMALFLVKNRTKKTNK</sequence>
<reference evidence="2 3" key="1">
    <citation type="submission" date="2020-12" db="EMBL/GenBank/DDBJ databases">
        <title>Halosimplex halophilum sp. nov. and Halosimplex salinum sp. nov., two new members of the genus Halosimplex.</title>
        <authorList>
            <person name="Cui H.L."/>
        </authorList>
    </citation>
    <scope>NUCLEOTIDE SEQUENCE [LARGE SCALE GENOMIC DNA]</scope>
    <source>
        <strain evidence="2 3">YGH94</strain>
    </source>
</reference>